<dbReference type="PANTHER" id="PTHR21329">
    <property type="entry name" value="PHOSPHATIDYLINOSITOL N-ACETYLGLUCOSAMINYLTRANSFERASE SUBUNIT Q-RELATED"/>
    <property type="match status" value="1"/>
</dbReference>
<dbReference type="eggNOG" id="KOG1183">
    <property type="taxonomic scope" value="Eukaryota"/>
</dbReference>
<dbReference type="EMBL" id="GL349440">
    <property type="protein sequence ID" value="KNC56142.1"/>
    <property type="molecule type" value="Genomic_DNA"/>
</dbReference>
<keyword evidence="2" id="KW-0812">Transmembrane</keyword>
<gene>
    <name evidence="3" type="ORF">AMSG_11691</name>
</gene>
<dbReference type="GeneID" id="25569606"/>
<dbReference type="GO" id="GO:0006506">
    <property type="term" value="P:GPI anchor biosynthetic process"/>
    <property type="evidence" value="ECO:0007669"/>
    <property type="project" value="InterPro"/>
</dbReference>
<dbReference type="Pfam" id="PF05024">
    <property type="entry name" value="Gpi1"/>
    <property type="match status" value="1"/>
</dbReference>
<keyword evidence="2" id="KW-0472">Membrane</keyword>
<feature type="transmembrane region" description="Helical" evidence="2">
    <location>
        <begin position="482"/>
        <end position="503"/>
    </location>
</feature>
<accession>A0A0L0DVF0</accession>
<dbReference type="RefSeq" id="XP_013761230.1">
    <property type="nucleotide sequence ID" value="XM_013905776.1"/>
</dbReference>
<feature type="transmembrane region" description="Helical" evidence="2">
    <location>
        <begin position="20"/>
        <end position="39"/>
    </location>
</feature>
<organism evidence="3 4">
    <name type="scientific">Thecamonas trahens ATCC 50062</name>
    <dbReference type="NCBI Taxonomy" id="461836"/>
    <lineage>
        <taxon>Eukaryota</taxon>
        <taxon>Apusozoa</taxon>
        <taxon>Apusomonadida</taxon>
        <taxon>Apusomonadidae</taxon>
        <taxon>Thecamonas</taxon>
    </lineage>
</organism>
<feature type="region of interest" description="Disordered" evidence="1">
    <location>
        <begin position="170"/>
        <end position="199"/>
    </location>
</feature>
<proteinExistence type="predicted"/>
<keyword evidence="2" id="KW-1133">Transmembrane helix</keyword>
<dbReference type="PANTHER" id="PTHR21329:SF3">
    <property type="entry name" value="PHOSPHATIDYLINOSITOL N-ACETYLGLUCOSAMINYLTRANSFERASE SUBUNIT Q"/>
    <property type="match status" value="1"/>
</dbReference>
<dbReference type="AlphaFoldDB" id="A0A0L0DVF0"/>
<evidence type="ECO:0000256" key="2">
    <source>
        <dbReference type="SAM" id="Phobius"/>
    </source>
</evidence>
<evidence type="ECO:0000313" key="4">
    <source>
        <dbReference type="Proteomes" id="UP000054408"/>
    </source>
</evidence>
<protein>
    <submittedName>
        <fullName evidence="3">Uncharacterized protein</fullName>
    </submittedName>
</protein>
<dbReference type="InterPro" id="IPR007720">
    <property type="entry name" value="PigQ/GPI1"/>
</dbReference>
<reference evidence="3 4" key="1">
    <citation type="submission" date="2010-05" db="EMBL/GenBank/DDBJ databases">
        <title>The Genome Sequence of Thecamonas trahens ATCC 50062.</title>
        <authorList>
            <consortium name="The Broad Institute Genome Sequencing Platform"/>
            <person name="Russ C."/>
            <person name="Cuomo C."/>
            <person name="Shea T."/>
            <person name="Young S.K."/>
            <person name="Zeng Q."/>
            <person name="Koehrsen M."/>
            <person name="Haas B."/>
            <person name="Borodovsky M."/>
            <person name="Guigo R."/>
            <person name="Alvarado L."/>
            <person name="Berlin A."/>
            <person name="Bochicchio J."/>
            <person name="Borenstein D."/>
            <person name="Chapman S."/>
            <person name="Chen Z."/>
            <person name="Freedman E."/>
            <person name="Gellesch M."/>
            <person name="Goldberg J."/>
            <person name="Griggs A."/>
            <person name="Gujja S."/>
            <person name="Heilman E."/>
            <person name="Heiman D."/>
            <person name="Hepburn T."/>
            <person name="Howarth C."/>
            <person name="Jen D."/>
            <person name="Larson L."/>
            <person name="Mehta T."/>
            <person name="Park D."/>
            <person name="Pearson M."/>
            <person name="Roberts A."/>
            <person name="Saif S."/>
            <person name="Shenoy N."/>
            <person name="Sisk P."/>
            <person name="Stolte C."/>
            <person name="Sykes S."/>
            <person name="Thomson T."/>
            <person name="Walk T."/>
            <person name="White J."/>
            <person name="Yandava C."/>
            <person name="Burger G."/>
            <person name="Gray M.W."/>
            <person name="Holland P.W.H."/>
            <person name="King N."/>
            <person name="Lang F.B.F."/>
            <person name="Roger A.J."/>
            <person name="Ruiz-Trillo I."/>
            <person name="Lander E."/>
            <person name="Nusbaum C."/>
        </authorList>
    </citation>
    <scope>NUCLEOTIDE SEQUENCE [LARGE SCALE GENOMIC DNA]</scope>
    <source>
        <strain evidence="3 4">ATCC 50062</strain>
    </source>
</reference>
<keyword evidence="4" id="KW-1185">Reference proteome</keyword>
<feature type="compositionally biased region" description="Low complexity" evidence="1">
    <location>
        <begin position="170"/>
        <end position="182"/>
    </location>
</feature>
<dbReference type="GO" id="GO:0005783">
    <property type="term" value="C:endoplasmic reticulum"/>
    <property type="evidence" value="ECO:0007669"/>
    <property type="project" value="TreeGrafter"/>
</dbReference>
<dbReference type="GO" id="GO:0016020">
    <property type="term" value="C:membrane"/>
    <property type="evidence" value="ECO:0007669"/>
    <property type="project" value="InterPro"/>
</dbReference>
<evidence type="ECO:0000313" key="3">
    <source>
        <dbReference type="EMBL" id="KNC56142.1"/>
    </source>
</evidence>
<feature type="transmembrane region" description="Helical" evidence="2">
    <location>
        <begin position="362"/>
        <end position="379"/>
    </location>
</feature>
<dbReference type="OMA" id="YFWPRQY"/>
<evidence type="ECO:0000256" key="1">
    <source>
        <dbReference type="SAM" id="MobiDB-lite"/>
    </source>
</evidence>
<sequence length="643" mass="69866">MPTQVCTLYWPRHATSSPSGWLVGWNIGGFVAAVAAVVPDISHRELAARLTNDPALAAVAARLPAAAQLSILGRWHSELLATGAQPAAFATDSPASLNVLQQAANFWFELECAALDAPVVLREIYCCGYRYTRVAMHVVVFDPPQDDHFLAMTPLSLDVVSLPLPRPAAAAEPATFPPHTTASSEGASPQHQPPAFLPPKSGTPATVVPPIAAMPRFASLRSSGSSLPGPSIPDTGVILDHINVSRSIQAALRAQPAERAPRALPPPLCSLVWLLAVIASLVWPLVFPLLRVGYRVAVFSLLESHLPPATPASLVAISSVAKLVDERLHQLCMLPHLAAATMARFDRSAVSRAHYIHAVNQAWLLINDLVFGVMALFLVRNHAERAIQVVHRSSLLLTGGDILSSHLMWLMGWPSGFKLNANFDAFLGANFLAGIQAWRALTDWLSPANVYFSMPSSPRLYKSLADVMSSLWKLFRGKKYNLGLLLTISLLHHFPLFGLTVYARDSARLPGGIRFQPIRGSVLRLSLPAVKRNIMSAVRDRDAQKPLTAPDPAAAFRPWTTYFEIRNRPLPPAALFFQYSRVAKLVTASQPLMIWPLLSGEPIRPPPDLQYPRLAALPSAEDFDALGELIAHALARAKLLWAA</sequence>
<feature type="transmembrane region" description="Helical" evidence="2">
    <location>
        <begin position="268"/>
        <end position="290"/>
    </location>
</feature>
<dbReference type="OrthoDB" id="70250at2759"/>
<name>A0A0L0DVF0_THETB</name>
<dbReference type="Proteomes" id="UP000054408">
    <property type="component" value="Unassembled WGS sequence"/>
</dbReference>
<dbReference type="STRING" id="461836.A0A0L0DVF0"/>